<dbReference type="AlphaFoldDB" id="A0A6L2J5C2"/>
<dbReference type="GO" id="GO:0003676">
    <property type="term" value="F:nucleic acid binding"/>
    <property type="evidence" value="ECO:0007669"/>
    <property type="project" value="InterPro"/>
</dbReference>
<keyword evidence="1" id="KW-0479">Metal-binding</keyword>
<feature type="compositionally biased region" description="Acidic residues" evidence="2">
    <location>
        <begin position="429"/>
        <end position="460"/>
    </location>
</feature>
<gene>
    <name evidence="4" type="ORF">Tci_004176</name>
</gene>
<proteinExistence type="predicted"/>
<dbReference type="InterPro" id="IPR036397">
    <property type="entry name" value="RNaseH_sf"/>
</dbReference>
<sequence length="1158" mass="134703">MTRTVPLQSHPFYQPMSPITLSMGDEHLDTILTTKSDELIKSSVENLVPIPNSVSNEENLEVHGERPQGNLKNIVTLVVDQTGHRSWKEVSGSIDDLFDQLQGSQYFSKIDLRSGYHQLRVREDDIPKTTFRMRYEHFEFMVIPFRLTNAPAVFMDLMNRFKEEHEVHLKLILELLEKEKLFGNFSKCKFWLQEVCFVEHVVNSEAHTTKYYVHPGADKIYYDLRDLYWWPEMKKDIALYPEISKWKWENITIVFITRLLRTSSGHDLIWVIVDRLTKSAYFLVVREDYKIERTLAITAESIRNATGFKYNLPSRNQWPKRKQVIGPEIIHETTNKIIQIKERLTTARDRQKSYADNRRKPLEFSVSDKVLLKLSPWKGMVHFDKRSKLSPRYVGPFEVFERVGPVAYRLHLLSKVKDVPPSLNYEPDFPTDDSPSYDEFDIESEEDPQEDTEEVPEEDPHEVPEEKPEKETQGDSEEEQEEEEEEPEEAQQMEWEEDEDEEPKEALALSAAQETVRIENIRLRRELQEAQMSNTLLRIGLRRTQRDLREMTYWAYGFYEEMLRIGAVGDRLSEAIDVLAVYGESQPLGSQRPPKTKKIERYIKGFSERIKGNITSLKPTTLHDAINMACELVEQAVQCRDVVCFGCGKKGHYKNRCPKGVNQQNEGAHVSAYVVWENLQLNLNVVTSTFLLNDHYPCILFNSDAEKSFVSSAFTTYIDIAPAALITSYKVELADGKVPNKDPRLLSCIKTDLKKLEDILIVCDFTEVFPDDLSGEALKDFKAPAEWLRGLETHFERRDDGGIYFFDSIWIPSVSGIRKLIIDEAHTFRYSVHPDANKMYYDLRDLYWWHGMKRDIVEYVSKCLTSGYDAIWVIVDRLTKSAHFLPICGDYKTEKLDALGTRLNMSTTYHPETDSQSERTILTLEDMLRACVMDFGGSWDTHLSLVDFSYNNSYHKSIKCAPFEALYGRKCRSLVIYAEVGESQLIGPEIVQETMEKIMQIIERLKTAQDRHKSYADKRHKPLEFKVRDRVLLKVSPWKGVVRFGRKRKLVPRYVRPFKIVERVGLVSYRLRLPQELSCIHDVDDKLYFMEEHVEIIDSQVKKLKRSWIPISWFDGNHDEELNLLGSKKINSKASTRTFSPPHLLLSSLVKLLGPEFP</sequence>
<dbReference type="GO" id="GO:0008270">
    <property type="term" value="F:zinc ion binding"/>
    <property type="evidence" value="ECO:0007669"/>
    <property type="project" value="UniProtKB-KW"/>
</dbReference>
<dbReference type="PANTHER" id="PTHR45835">
    <property type="entry name" value="YALI0A06105P"/>
    <property type="match status" value="1"/>
</dbReference>
<dbReference type="InterPro" id="IPR043502">
    <property type="entry name" value="DNA/RNA_pol_sf"/>
</dbReference>
<dbReference type="CDD" id="cd01647">
    <property type="entry name" value="RT_LTR"/>
    <property type="match status" value="1"/>
</dbReference>
<dbReference type="InterPro" id="IPR001878">
    <property type="entry name" value="Znf_CCHC"/>
</dbReference>
<dbReference type="InterPro" id="IPR000477">
    <property type="entry name" value="RT_dom"/>
</dbReference>
<feature type="compositionally biased region" description="Basic and acidic residues" evidence="2">
    <location>
        <begin position="461"/>
        <end position="473"/>
    </location>
</feature>
<dbReference type="InterPro" id="IPR056924">
    <property type="entry name" value="SH3_Tf2-1"/>
</dbReference>
<evidence type="ECO:0000256" key="1">
    <source>
        <dbReference type="PROSITE-ProRule" id="PRU00047"/>
    </source>
</evidence>
<dbReference type="EMBL" id="BKCJ010000330">
    <property type="protein sequence ID" value="GEU32198.1"/>
    <property type="molecule type" value="Genomic_DNA"/>
</dbReference>
<dbReference type="PROSITE" id="PS50158">
    <property type="entry name" value="ZF_CCHC"/>
    <property type="match status" value="1"/>
</dbReference>
<dbReference type="Pfam" id="PF17921">
    <property type="entry name" value="Integrase_H2C2"/>
    <property type="match status" value="2"/>
</dbReference>
<protein>
    <recommendedName>
        <fullName evidence="3">CCHC-type domain-containing protein</fullName>
    </recommendedName>
</protein>
<dbReference type="Pfam" id="PF00078">
    <property type="entry name" value="RVT_1"/>
    <property type="match status" value="1"/>
</dbReference>
<name>A0A6L2J5C2_TANCI</name>
<accession>A0A6L2J5C2</accession>
<dbReference type="SUPFAM" id="SSF56672">
    <property type="entry name" value="DNA/RNA polymerases"/>
    <property type="match status" value="1"/>
</dbReference>
<dbReference type="InterPro" id="IPR041588">
    <property type="entry name" value="Integrase_H2C2"/>
</dbReference>
<dbReference type="Gene3D" id="3.30.420.10">
    <property type="entry name" value="Ribonuclease H-like superfamily/Ribonuclease H"/>
    <property type="match status" value="1"/>
</dbReference>
<evidence type="ECO:0000259" key="3">
    <source>
        <dbReference type="PROSITE" id="PS50158"/>
    </source>
</evidence>
<dbReference type="InterPro" id="IPR012337">
    <property type="entry name" value="RNaseH-like_sf"/>
</dbReference>
<feature type="compositionally biased region" description="Acidic residues" evidence="2">
    <location>
        <begin position="474"/>
        <end position="503"/>
    </location>
</feature>
<feature type="domain" description="CCHC-type" evidence="3">
    <location>
        <begin position="644"/>
        <end position="659"/>
    </location>
</feature>
<dbReference type="Gene3D" id="3.10.10.10">
    <property type="entry name" value="HIV Type 1 Reverse Transcriptase, subunit A, domain 1"/>
    <property type="match status" value="1"/>
</dbReference>
<keyword evidence="1" id="KW-0863">Zinc-finger</keyword>
<dbReference type="Gene3D" id="1.10.340.70">
    <property type="match status" value="1"/>
</dbReference>
<organism evidence="4">
    <name type="scientific">Tanacetum cinerariifolium</name>
    <name type="common">Dalmatian daisy</name>
    <name type="synonym">Chrysanthemum cinerariifolium</name>
    <dbReference type="NCBI Taxonomy" id="118510"/>
    <lineage>
        <taxon>Eukaryota</taxon>
        <taxon>Viridiplantae</taxon>
        <taxon>Streptophyta</taxon>
        <taxon>Embryophyta</taxon>
        <taxon>Tracheophyta</taxon>
        <taxon>Spermatophyta</taxon>
        <taxon>Magnoliopsida</taxon>
        <taxon>eudicotyledons</taxon>
        <taxon>Gunneridae</taxon>
        <taxon>Pentapetalae</taxon>
        <taxon>asterids</taxon>
        <taxon>campanulids</taxon>
        <taxon>Asterales</taxon>
        <taxon>Asteraceae</taxon>
        <taxon>Asteroideae</taxon>
        <taxon>Anthemideae</taxon>
        <taxon>Anthemidinae</taxon>
        <taxon>Tanacetum</taxon>
    </lineage>
</organism>
<evidence type="ECO:0000256" key="2">
    <source>
        <dbReference type="SAM" id="MobiDB-lite"/>
    </source>
</evidence>
<keyword evidence="1" id="KW-0862">Zinc</keyword>
<feature type="region of interest" description="Disordered" evidence="2">
    <location>
        <begin position="419"/>
        <end position="506"/>
    </location>
</feature>
<reference evidence="4" key="1">
    <citation type="journal article" date="2019" name="Sci. Rep.">
        <title>Draft genome of Tanacetum cinerariifolium, the natural source of mosquito coil.</title>
        <authorList>
            <person name="Yamashiro T."/>
            <person name="Shiraishi A."/>
            <person name="Satake H."/>
            <person name="Nakayama K."/>
        </authorList>
    </citation>
    <scope>NUCLEOTIDE SEQUENCE</scope>
</reference>
<dbReference type="InterPro" id="IPR036875">
    <property type="entry name" value="Znf_CCHC_sf"/>
</dbReference>
<dbReference type="SUPFAM" id="SSF57756">
    <property type="entry name" value="Retrovirus zinc finger-like domains"/>
    <property type="match status" value="1"/>
</dbReference>
<dbReference type="Pfam" id="PF24626">
    <property type="entry name" value="SH3_Tf2-1"/>
    <property type="match status" value="2"/>
</dbReference>
<dbReference type="Gene3D" id="3.30.70.270">
    <property type="match status" value="1"/>
</dbReference>
<evidence type="ECO:0000313" key="4">
    <source>
        <dbReference type="EMBL" id="GEU32198.1"/>
    </source>
</evidence>
<dbReference type="PANTHER" id="PTHR45835:SF99">
    <property type="entry name" value="CHROMO DOMAIN-CONTAINING PROTEIN-RELATED"/>
    <property type="match status" value="1"/>
</dbReference>
<dbReference type="SUPFAM" id="SSF53098">
    <property type="entry name" value="Ribonuclease H-like"/>
    <property type="match status" value="1"/>
</dbReference>
<comment type="caution">
    <text evidence="4">The sequence shown here is derived from an EMBL/GenBank/DDBJ whole genome shotgun (WGS) entry which is preliminary data.</text>
</comment>
<dbReference type="InterPro" id="IPR043128">
    <property type="entry name" value="Rev_trsase/Diguanyl_cyclase"/>
</dbReference>